<dbReference type="AlphaFoldDB" id="E6LJG2"/>
<name>E6LJG2_9FIRM</name>
<dbReference type="EMBL" id="AEPW01000001">
    <property type="protein sequence ID" value="EFU78096.1"/>
    <property type="molecule type" value="Genomic_DNA"/>
</dbReference>
<dbReference type="Pfam" id="PF12684">
    <property type="entry name" value="DUF3799"/>
    <property type="match status" value="1"/>
</dbReference>
<dbReference type="GO" id="GO:0016787">
    <property type="term" value="F:hydrolase activity"/>
    <property type="evidence" value="ECO:0007669"/>
    <property type="project" value="UniProtKB-KW"/>
</dbReference>
<evidence type="ECO:0000313" key="3">
    <source>
        <dbReference type="EMBL" id="EFU78096.1"/>
    </source>
</evidence>
<dbReference type="HOGENOM" id="CLU_1052538_0_0_9"/>
<evidence type="ECO:0000313" key="4">
    <source>
        <dbReference type="Proteomes" id="UP000003434"/>
    </source>
</evidence>
<comment type="caution">
    <text evidence="3">The sequence shown here is derived from an EMBL/GenBank/DDBJ whole genome shotgun (WGS) entry which is preliminary data.</text>
</comment>
<reference evidence="3 4" key="1">
    <citation type="submission" date="2010-12" db="EMBL/GenBank/DDBJ databases">
        <authorList>
            <person name="Muzny D."/>
            <person name="Qin X."/>
            <person name="Deng J."/>
            <person name="Jiang H."/>
            <person name="Liu Y."/>
            <person name="Qu J."/>
            <person name="Song X.-Z."/>
            <person name="Zhang L."/>
            <person name="Thornton R."/>
            <person name="Coyle M."/>
            <person name="Francisco L."/>
            <person name="Jackson L."/>
            <person name="Javaid M."/>
            <person name="Korchina V."/>
            <person name="Kovar C."/>
            <person name="Mata R."/>
            <person name="Mathew T."/>
            <person name="Ngo R."/>
            <person name="Nguyen L."/>
            <person name="Nguyen N."/>
            <person name="Okwuonu G."/>
            <person name="Ongeri F."/>
            <person name="Pham C."/>
            <person name="Simmons D."/>
            <person name="Wilczek-Boney K."/>
            <person name="Hale W."/>
            <person name="Jakkamsetti A."/>
            <person name="Pham P."/>
            <person name="Ruth R."/>
            <person name="San Lucas F."/>
            <person name="Warren J."/>
            <person name="Zhang J."/>
            <person name="Zhao Z."/>
            <person name="Zhou C."/>
            <person name="Zhu D."/>
            <person name="Lee S."/>
            <person name="Bess C."/>
            <person name="Blankenburg K."/>
            <person name="Forbes L."/>
            <person name="Fu Q."/>
            <person name="Gubbala S."/>
            <person name="Hirani K."/>
            <person name="Jayaseelan J.C."/>
            <person name="Lara F."/>
            <person name="Munidasa M."/>
            <person name="Palculict T."/>
            <person name="Patil S."/>
            <person name="Pu L.-L."/>
            <person name="Saada N."/>
            <person name="Tang L."/>
            <person name="Weissenberger G."/>
            <person name="Zhu Y."/>
            <person name="Hemphill L."/>
            <person name="Shang Y."/>
            <person name="Youmans B."/>
            <person name="Ayvaz T."/>
            <person name="Ross M."/>
            <person name="Santibanez J."/>
            <person name="Aqrawi P."/>
            <person name="Gross S."/>
            <person name="Joshi V."/>
            <person name="Fowler G."/>
            <person name="Nazareth L."/>
            <person name="Reid J."/>
            <person name="Worley K."/>
            <person name="Petrosino J."/>
            <person name="Highlander S."/>
            <person name="Gibbs R."/>
        </authorList>
    </citation>
    <scope>NUCLEOTIDE SEQUENCE [LARGE SCALE GENOMIC DNA]</scope>
    <source>
        <strain evidence="3 4">DSM 3986</strain>
    </source>
</reference>
<proteinExistence type="predicted"/>
<dbReference type="eggNOG" id="COG1074">
    <property type="taxonomic scope" value="Bacteria"/>
</dbReference>
<protein>
    <recommendedName>
        <fullName evidence="2">Putative exodeoxyribonuclease 8 PDDEXK-like domain-containing protein</fullName>
    </recommendedName>
</protein>
<evidence type="ECO:0000259" key="2">
    <source>
        <dbReference type="Pfam" id="PF12684"/>
    </source>
</evidence>
<sequence>MRSKGEQRMQLTNENYFSNEASKEYLSVSQYKSFVGSMGIKGCEAMAMAEIRGEWEREKSTALLVGSYVDAHFEGSLPLFKAQNPEIFTKQGTLKAEYRQAEEIINRIERDPYFMKFMSGQKQVIMTGEIGGVPWKIKMDSYIPDICIVDLKIVKSIRDRFYVKKYGYMDFITNWGYEIQGAVYQEIVRQNTGKVLPFYIAAASKEKVTDIEIIQINDEALVATLEKIKEHVERVVKIKNGEIEPERCGTCDYCKFTKVLSRPMLYTDLILDEVEETE</sequence>
<organism evidence="3 4">
    <name type="scientific">Lachnoanaerobaculum saburreum DSM 3986</name>
    <dbReference type="NCBI Taxonomy" id="887325"/>
    <lineage>
        <taxon>Bacteria</taxon>
        <taxon>Bacillati</taxon>
        <taxon>Bacillota</taxon>
        <taxon>Clostridia</taxon>
        <taxon>Lachnospirales</taxon>
        <taxon>Lachnospiraceae</taxon>
        <taxon>Lachnoanaerobaculum</taxon>
    </lineage>
</organism>
<evidence type="ECO:0000256" key="1">
    <source>
        <dbReference type="ARBA" id="ARBA00022801"/>
    </source>
</evidence>
<keyword evidence="1" id="KW-0378">Hydrolase</keyword>
<gene>
    <name evidence="3" type="ORF">HMPREF0381_0097</name>
</gene>
<dbReference type="Gene3D" id="3.90.320.10">
    <property type="match status" value="1"/>
</dbReference>
<dbReference type="Proteomes" id="UP000003434">
    <property type="component" value="Unassembled WGS sequence"/>
</dbReference>
<feature type="domain" description="Putative exodeoxyribonuclease 8 PDDEXK-like" evidence="2">
    <location>
        <begin position="27"/>
        <end position="255"/>
    </location>
</feature>
<dbReference type="InterPro" id="IPR011604">
    <property type="entry name" value="PDDEXK-like_dom_sf"/>
</dbReference>
<accession>E6LJG2</accession>
<dbReference type="InterPro" id="IPR024432">
    <property type="entry name" value="Put_RecE_PDDEXK-like_dom"/>
</dbReference>